<feature type="compositionally biased region" description="Acidic residues" evidence="1">
    <location>
        <begin position="87"/>
        <end position="98"/>
    </location>
</feature>
<keyword evidence="3" id="KW-1185">Reference proteome</keyword>
<feature type="compositionally biased region" description="Polar residues" evidence="1">
    <location>
        <begin position="26"/>
        <end position="51"/>
    </location>
</feature>
<dbReference type="Proteomes" id="UP001163105">
    <property type="component" value="Unassembled WGS sequence"/>
</dbReference>
<sequence length="571" mass="63991">MPRKARRARTVQESEPADAATRTAPVGSNRQTRSGGAARSTTVGEETSATRTGIKRRRQEDLAETSSKRRAAAINTRRTTARLDASGADESETENGEDDAPHNQAFYDSINSIAGASQPRQQQGGQDPASQQLLLEEEVARLNAIYDFNEDDDEPPANASTAAHKQRAASVSLGGDTFDADSPDPDEDLPLESTDAASEADMDADDTLVPRDEASITLDITEVAHEPTSIVSLEKLRLMLNLMTQRGWTGDSDYADDVLPGSQEPLDDWCSRHETTLGRGSLKRLFRTTHRLLLMIKTMPRAPRYAEQASHLCDNKKQVEKALEAVRQATNQVVDHVPSGTNLTDLQLREAKAARKAICLKIMPLLVLCLKEAFLVGTNLSSDVDAPLPEEGLFIASTLELPRLLLGWCLQLHQALGPLLDERRLNSSDKATRTAARNRRRLRPHLEHSCRTLRKAKTQTEKLRQRQMRGDLDAEIRRTQVEQDRQQKERDKQQMQLITNHSHKLREVDDYLKRHRWHMWEDDGLRETIRRVANPDIDVLLKLVGPDRRACDVVRRVGELKAMLASVTYDD</sequence>
<protein>
    <submittedName>
        <fullName evidence="2">Amidoligase enzyme domain-containing protein</fullName>
    </submittedName>
</protein>
<organism evidence="2 3">
    <name type="scientific">Purpureocillium lavendulum</name>
    <dbReference type="NCBI Taxonomy" id="1247861"/>
    <lineage>
        <taxon>Eukaryota</taxon>
        <taxon>Fungi</taxon>
        <taxon>Dikarya</taxon>
        <taxon>Ascomycota</taxon>
        <taxon>Pezizomycotina</taxon>
        <taxon>Sordariomycetes</taxon>
        <taxon>Hypocreomycetidae</taxon>
        <taxon>Hypocreales</taxon>
        <taxon>Ophiocordycipitaceae</taxon>
        <taxon>Purpureocillium</taxon>
    </lineage>
</organism>
<feature type="region of interest" description="Disordered" evidence="1">
    <location>
        <begin position="165"/>
        <end position="204"/>
    </location>
</feature>
<comment type="caution">
    <text evidence="2">The sequence shown here is derived from an EMBL/GenBank/DDBJ whole genome shotgun (WGS) entry which is preliminary data.</text>
</comment>
<name>A0AB34FI76_9HYPO</name>
<feature type="compositionally biased region" description="Acidic residues" evidence="1">
    <location>
        <begin position="178"/>
        <end position="190"/>
    </location>
</feature>
<evidence type="ECO:0000256" key="1">
    <source>
        <dbReference type="SAM" id="MobiDB-lite"/>
    </source>
</evidence>
<dbReference type="AlphaFoldDB" id="A0AB34FI76"/>
<feature type="region of interest" description="Disordered" evidence="1">
    <location>
        <begin position="1"/>
        <end position="105"/>
    </location>
</feature>
<gene>
    <name evidence="2" type="ORF">O9K51_08327</name>
</gene>
<accession>A0AB34FI76</accession>
<proteinExistence type="predicted"/>
<dbReference type="EMBL" id="JAQHRD010000007">
    <property type="protein sequence ID" value="KAJ6438925.1"/>
    <property type="molecule type" value="Genomic_DNA"/>
</dbReference>
<evidence type="ECO:0000313" key="2">
    <source>
        <dbReference type="EMBL" id="KAJ6438925.1"/>
    </source>
</evidence>
<reference evidence="2" key="1">
    <citation type="submission" date="2023-01" db="EMBL/GenBank/DDBJ databases">
        <title>The growth and conidiation of Purpureocillium lavendulum are regulated by nitrogen source and histone H3K14 acetylation.</title>
        <authorList>
            <person name="Tang P."/>
            <person name="Han J."/>
            <person name="Zhang C."/>
            <person name="Tang P."/>
            <person name="Qi F."/>
            <person name="Zhang K."/>
            <person name="Liang L."/>
        </authorList>
    </citation>
    <scope>NUCLEOTIDE SEQUENCE</scope>
    <source>
        <strain evidence="2">YMF1.00683</strain>
    </source>
</reference>
<evidence type="ECO:0000313" key="3">
    <source>
        <dbReference type="Proteomes" id="UP001163105"/>
    </source>
</evidence>